<gene>
    <name evidence="1" type="ORF">RR48_00136</name>
</gene>
<protein>
    <submittedName>
        <fullName evidence="1">Uncharacterized protein</fullName>
    </submittedName>
</protein>
<keyword evidence="2" id="KW-1185">Reference proteome</keyword>
<dbReference type="InParanoid" id="A0A0N0PFM3"/>
<reference evidence="1 2" key="1">
    <citation type="journal article" date="2015" name="Nat. Commun.">
        <title>Outbred genome sequencing and CRISPR/Cas9 gene editing in butterflies.</title>
        <authorList>
            <person name="Li X."/>
            <person name="Fan D."/>
            <person name="Zhang W."/>
            <person name="Liu G."/>
            <person name="Zhang L."/>
            <person name="Zhao L."/>
            <person name="Fang X."/>
            <person name="Chen L."/>
            <person name="Dong Y."/>
            <person name="Chen Y."/>
            <person name="Ding Y."/>
            <person name="Zhao R."/>
            <person name="Feng M."/>
            <person name="Zhu Y."/>
            <person name="Feng Y."/>
            <person name="Jiang X."/>
            <person name="Zhu D."/>
            <person name="Xiang H."/>
            <person name="Feng X."/>
            <person name="Li S."/>
            <person name="Wang J."/>
            <person name="Zhang G."/>
            <person name="Kronforst M.R."/>
            <person name="Wang W."/>
        </authorList>
    </citation>
    <scope>NUCLEOTIDE SEQUENCE [LARGE SCALE GENOMIC DNA]</scope>
    <source>
        <strain evidence="1">Ya'a_city_454_Pm</strain>
        <tissue evidence="1">Whole body</tissue>
    </source>
</reference>
<accession>A0A0N0PFM3</accession>
<evidence type="ECO:0000313" key="1">
    <source>
        <dbReference type="EMBL" id="KPJ21042.1"/>
    </source>
</evidence>
<dbReference type="EMBL" id="LADJ01017164">
    <property type="protein sequence ID" value="KPJ21042.1"/>
    <property type="molecule type" value="Genomic_DNA"/>
</dbReference>
<sequence>MPKWCVPVGVVSGEQLVQLAGLTVKLRVRTSPHSTLLDIQHVQQVFTTNIYVNIENNTSLLILESLTY</sequence>
<proteinExistence type="predicted"/>
<organism evidence="1 2">
    <name type="scientific">Papilio machaon</name>
    <name type="common">Old World swallowtail butterfly</name>
    <dbReference type="NCBI Taxonomy" id="76193"/>
    <lineage>
        <taxon>Eukaryota</taxon>
        <taxon>Metazoa</taxon>
        <taxon>Ecdysozoa</taxon>
        <taxon>Arthropoda</taxon>
        <taxon>Hexapoda</taxon>
        <taxon>Insecta</taxon>
        <taxon>Pterygota</taxon>
        <taxon>Neoptera</taxon>
        <taxon>Endopterygota</taxon>
        <taxon>Lepidoptera</taxon>
        <taxon>Glossata</taxon>
        <taxon>Ditrysia</taxon>
        <taxon>Papilionoidea</taxon>
        <taxon>Papilionidae</taxon>
        <taxon>Papilioninae</taxon>
        <taxon>Papilio</taxon>
    </lineage>
</organism>
<dbReference type="Proteomes" id="UP000053240">
    <property type="component" value="Unassembled WGS sequence"/>
</dbReference>
<dbReference type="AlphaFoldDB" id="A0A0N0PFM3"/>
<comment type="caution">
    <text evidence="1">The sequence shown here is derived from an EMBL/GenBank/DDBJ whole genome shotgun (WGS) entry which is preliminary data.</text>
</comment>
<name>A0A0N0PFM3_PAPMA</name>
<evidence type="ECO:0000313" key="2">
    <source>
        <dbReference type="Proteomes" id="UP000053240"/>
    </source>
</evidence>